<dbReference type="OrthoDB" id="3251507at2759"/>
<dbReference type="InterPro" id="IPR027796">
    <property type="entry name" value="OTT_1508_deam-like"/>
</dbReference>
<proteinExistence type="predicted"/>
<dbReference type="EMBL" id="AZHA01000050">
    <property type="protein sequence ID" value="OAA34644.1"/>
    <property type="molecule type" value="Genomic_DNA"/>
</dbReference>
<comment type="caution">
    <text evidence="1">The sequence shown here is derived from an EMBL/GenBank/DDBJ whole genome shotgun (WGS) entry which is preliminary data.</text>
</comment>
<gene>
    <name evidence="1" type="ORF">BBO_09090</name>
</gene>
<dbReference type="AlphaFoldDB" id="A0A166WEK1"/>
<evidence type="ECO:0000313" key="1">
    <source>
        <dbReference type="EMBL" id="OAA34644.1"/>
    </source>
</evidence>
<sequence>MSAHTTLQLSLPMEEGRAGKPRLDPYSRLLSRFYEALFLLHSLDFTRALHTPCPISRYPQHELRREFLRGLAFICDGQKGPLMFTAFGVAEVGKGGELVFFVASKKAKKCKDMLERSLTMLLQYATAAEEKEPDFRWNFLETCVGHARKRINTYIYDLRMAIPACIRELESSDRSVNGEFINWLRPLLLRDEHTTASHLKVCLDICRTSASGMMMARMQQEERRQQRSYASQGLPHDQSGCFAKARHAIGRLSSRIITPLSLLLNASLMQDILARARVEVIAPLPCVPKPETDHHTTLPRILRRMFRSNDEEDLLGTQKILVELQQDSAIRPLTRYMEAYRTCNPSVHSEIEVLEYFYEHKLKFLDDDRYVYSSKPTCFTCKLYFTHHPAKMVVPESHEKVYLNWGPPMIENFRKGDPASNLQRDMMIKITQAVRDEALAQIWGRSQPPGWHADTTTGLATLPPLREGLYEGASAHGVYDSGFKSASVREVLHAMEEREEKKDELGVKGRDTPGLIGVLNDVLDDVLHDERLAQTCSGNQNTDDEEGGALL</sequence>
<protein>
    <submittedName>
        <fullName evidence="1">Uncharacterized protein</fullName>
    </submittedName>
</protein>
<dbReference type="Pfam" id="PF14441">
    <property type="entry name" value="OTT_1508_deam"/>
    <property type="match status" value="1"/>
</dbReference>
<dbReference type="PANTHER" id="PTHR42037:SF1">
    <property type="match status" value="1"/>
</dbReference>
<keyword evidence="2" id="KW-1185">Reference proteome</keyword>
<name>A0A166WEK1_9HYPO</name>
<organism evidence="1 2">
    <name type="scientific">Beauveria brongniartii RCEF 3172</name>
    <dbReference type="NCBI Taxonomy" id="1081107"/>
    <lineage>
        <taxon>Eukaryota</taxon>
        <taxon>Fungi</taxon>
        <taxon>Dikarya</taxon>
        <taxon>Ascomycota</taxon>
        <taxon>Pezizomycotina</taxon>
        <taxon>Sordariomycetes</taxon>
        <taxon>Hypocreomycetidae</taxon>
        <taxon>Hypocreales</taxon>
        <taxon>Cordycipitaceae</taxon>
        <taxon>Beauveria</taxon>
        <taxon>Beauveria brongniartii</taxon>
    </lineage>
</organism>
<dbReference type="PANTHER" id="PTHR42037">
    <property type="match status" value="1"/>
</dbReference>
<evidence type="ECO:0000313" key="2">
    <source>
        <dbReference type="Proteomes" id="UP000076863"/>
    </source>
</evidence>
<reference evidence="1 2" key="1">
    <citation type="journal article" date="2016" name="Genome Biol. Evol.">
        <title>Divergent and convergent evolution of fungal pathogenicity.</title>
        <authorList>
            <person name="Shang Y."/>
            <person name="Xiao G."/>
            <person name="Zheng P."/>
            <person name="Cen K."/>
            <person name="Zhan S."/>
            <person name="Wang C."/>
        </authorList>
    </citation>
    <scope>NUCLEOTIDE SEQUENCE [LARGE SCALE GENOMIC DNA]</scope>
    <source>
        <strain evidence="1 2">RCEF 3172</strain>
    </source>
</reference>
<dbReference type="Proteomes" id="UP000076863">
    <property type="component" value="Unassembled WGS sequence"/>
</dbReference>
<accession>A0A166WEK1</accession>